<dbReference type="Gene3D" id="1.20.1280.50">
    <property type="match status" value="1"/>
</dbReference>
<feature type="region of interest" description="Disordered" evidence="3">
    <location>
        <begin position="114"/>
        <end position="159"/>
    </location>
</feature>
<evidence type="ECO:0000256" key="1">
    <source>
        <dbReference type="ARBA" id="ARBA00004906"/>
    </source>
</evidence>
<dbReference type="GeneID" id="19014800"/>
<dbReference type="SMART" id="SM00256">
    <property type="entry name" value="FBOX"/>
    <property type="match status" value="1"/>
</dbReference>
<dbReference type="InterPro" id="IPR001810">
    <property type="entry name" value="F-box_dom"/>
</dbReference>
<dbReference type="InterPro" id="IPR036047">
    <property type="entry name" value="F-box-like_dom_sf"/>
</dbReference>
<evidence type="ECO:0000313" key="5">
    <source>
        <dbReference type="EMBL" id="CCO66233.1"/>
    </source>
</evidence>
<dbReference type="EMBL" id="FO082272">
    <property type="protein sequence ID" value="CCO66233.1"/>
    <property type="molecule type" value="Genomic_DNA"/>
</dbReference>
<dbReference type="Proteomes" id="UP000198341">
    <property type="component" value="Chromosome 7"/>
</dbReference>
<keyword evidence="6" id="KW-1185">Reference proteome</keyword>
<dbReference type="RefSeq" id="XP_007512145.1">
    <property type="nucleotide sequence ID" value="XM_007512083.1"/>
</dbReference>
<feature type="domain" description="F-box" evidence="4">
    <location>
        <begin position="60"/>
        <end position="106"/>
    </location>
</feature>
<protein>
    <submittedName>
        <fullName evidence="5">F-box family protein</fullName>
    </submittedName>
</protein>
<dbReference type="PROSITE" id="PS50181">
    <property type="entry name" value="FBOX"/>
    <property type="match status" value="1"/>
</dbReference>
<gene>
    <name evidence="5" type="ORF">Bathy07g03110</name>
</gene>
<comment type="pathway">
    <text evidence="1">Protein modification; protein ubiquitination.</text>
</comment>
<accession>K8F1P2</accession>
<evidence type="ECO:0000256" key="2">
    <source>
        <dbReference type="ARBA" id="ARBA00022786"/>
    </source>
</evidence>
<feature type="compositionally biased region" description="Basic residues" evidence="3">
    <location>
        <begin position="149"/>
        <end position="159"/>
    </location>
</feature>
<dbReference type="SUPFAM" id="SSF81383">
    <property type="entry name" value="F-box domain"/>
    <property type="match status" value="1"/>
</dbReference>
<keyword evidence="2" id="KW-0833">Ubl conjugation pathway</keyword>
<dbReference type="PANTHER" id="PTHR46550">
    <property type="entry name" value="F-BOX ONLY PROTEIN 3"/>
    <property type="match status" value="1"/>
</dbReference>
<sequence>MKREGEKEKEKDENDDDDKDDEEDELFANELTLQMMVKFSQQQKQKQKKEKKKKVLVLNSFLGKFIPSEIIEHVFKHLSAEDVANSGQTCKIFRQVARRDSIWKRLYFDRWRSEKSTSSTTTGSDDDEDEEENKRKEEEQQEQEQHESNRKRKRGSKTFRNRYFERDEKDLHNALLNVPESQKQIYADVQASKRSEVPDPANDVLIAASVSTAKNVEGAIRFWKERKGFSVPSKVEEEERMKHKCGKSWGCSYHRIGGIFLCEKTGREHRCGPRCDARILIDDTYVCGISGITSMDDNGTTIVEEDRCTRELAGATADDEFGLENEPNFGERGYILNAFEQGYSCENEKELHDLWWVGYRNGRKSQKRLKKEDEEEERYFV</sequence>
<evidence type="ECO:0000259" key="4">
    <source>
        <dbReference type="PROSITE" id="PS50181"/>
    </source>
</evidence>
<dbReference type="InterPro" id="IPR052121">
    <property type="entry name" value="F-box_SCF_Substrate_Recog"/>
</dbReference>
<dbReference type="GO" id="GO:0005737">
    <property type="term" value="C:cytoplasm"/>
    <property type="evidence" value="ECO:0007669"/>
    <property type="project" value="TreeGrafter"/>
</dbReference>
<evidence type="ECO:0000313" key="6">
    <source>
        <dbReference type="Proteomes" id="UP000198341"/>
    </source>
</evidence>
<feature type="compositionally biased region" description="Basic and acidic residues" evidence="3">
    <location>
        <begin position="132"/>
        <end position="148"/>
    </location>
</feature>
<dbReference type="KEGG" id="bpg:Bathy07g03110"/>
<proteinExistence type="predicted"/>
<dbReference type="eggNOG" id="ENOG502QT73">
    <property type="taxonomic scope" value="Eukaryota"/>
</dbReference>
<dbReference type="OrthoDB" id="3219396at2759"/>
<feature type="region of interest" description="Disordered" evidence="3">
    <location>
        <begin position="1"/>
        <end position="25"/>
    </location>
</feature>
<dbReference type="PANTHER" id="PTHR46550:SF1">
    <property type="entry name" value="F-BOX PROTEIN 3"/>
    <property type="match status" value="1"/>
</dbReference>
<dbReference type="Pfam" id="PF12937">
    <property type="entry name" value="F-box-like"/>
    <property type="match status" value="1"/>
</dbReference>
<reference evidence="5 6" key="1">
    <citation type="submission" date="2011-10" db="EMBL/GenBank/DDBJ databases">
        <authorList>
            <person name="Genoscope - CEA"/>
        </authorList>
    </citation>
    <scope>NUCLEOTIDE SEQUENCE [LARGE SCALE GENOMIC DNA]</scope>
    <source>
        <strain evidence="5 6">RCC 1105</strain>
    </source>
</reference>
<feature type="compositionally biased region" description="Basic and acidic residues" evidence="3">
    <location>
        <begin position="1"/>
        <end position="12"/>
    </location>
</feature>
<dbReference type="AlphaFoldDB" id="K8F1P2"/>
<feature type="compositionally biased region" description="Acidic residues" evidence="3">
    <location>
        <begin position="13"/>
        <end position="25"/>
    </location>
</feature>
<organism evidence="5 6">
    <name type="scientific">Bathycoccus prasinos</name>
    <dbReference type="NCBI Taxonomy" id="41875"/>
    <lineage>
        <taxon>Eukaryota</taxon>
        <taxon>Viridiplantae</taxon>
        <taxon>Chlorophyta</taxon>
        <taxon>Mamiellophyceae</taxon>
        <taxon>Mamiellales</taxon>
        <taxon>Bathycoccaceae</taxon>
        <taxon>Bathycoccus</taxon>
    </lineage>
</organism>
<evidence type="ECO:0000256" key="3">
    <source>
        <dbReference type="SAM" id="MobiDB-lite"/>
    </source>
</evidence>
<name>K8F1P2_9CHLO</name>